<comment type="caution">
    <text evidence="3">The sequence shown here is derived from an EMBL/GenBank/DDBJ whole genome shotgun (WGS) entry which is preliminary data.</text>
</comment>
<accession>A0A1J4QD22</accession>
<dbReference type="STRING" id="1414654.BFR47_02490"/>
<evidence type="ECO:0000256" key="1">
    <source>
        <dbReference type="SAM" id="SignalP"/>
    </source>
</evidence>
<dbReference type="SUPFAM" id="SSF53850">
    <property type="entry name" value="Periplasmic binding protein-like II"/>
    <property type="match status" value="1"/>
</dbReference>
<reference evidence="3 4" key="1">
    <citation type="submission" date="2016-07" db="EMBL/GenBank/DDBJ databases">
        <title>Draft Genome Sequence of Oceanisphaera psychrotolerans, isolated from coastal sediment samples.</title>
        <authorList>
            <person name="Zhuo S."/>
            <person name="Ruan Z."/>
        </authorList>
    </citation>
    <scope>NUCLEOTIDE SEQUENCE [LARGE SCALE GENOMIC DNA]</scope>
    <source>
        <strain evidence="3 4">LAM-WHM-ZC</strain>
    </source>
</reference>
<dbReference type="EMBL" id="MDKE01000022">
    <property type="protein sequence ID" value="OIN09233.1"/>
    <property type="molecule type" value="Genomic_DNA"/>
</dbReference>
<dbReference type="AlphaFoldDB" id="A0A1J4QD22"/>
<dbReference type="Pfam" id="PF04069">
    <property type="entry name" value="OpuAC"/>
    <property type="match status" value="1"/>
</dbReference>
<evidence type="ECO:0000259" key="2">
    <source>
        <dbReference type="Pfam" id="PF04069"/>
    </source>
</evidence>
<feature type="domain" description="ABC-type glycine betaine transport system substrate-binding" evidence="2">
    <location>
        <begin position="29"/>
        <end position="308"/>
    </location>
</feature>
<feature type="signal peptide" evidence="1">
    <location>
        <begin position="1"/>
        <end position="21"/>
    </location>
</feature>
<organism evidence="3 4">
    <name type="scientific">Oceanisphaera psychrotolerans</name>
    <dbReference type="NCBI Taxonomy" id="1414654"/>
    <lineage>
        <taxon>Bacteria</taxon>
        <taxon>Pseudomonadati</taxon>
        <taxon>Pseudomonadota</taxon>
        <taxon>Gammaproteobacteria</taxon>
        <taxon>Aeromonadales</taxon>
        <taxon>Aeromonadaceae</taxon>
        <taxon>Oceanisphaera</taxon>
    </lineage>
</organism>
<proteinExistence type="predicted"/>
<dbReference type="Gene3D" id="3.40.190.100">
    <property type="entry name" value="Glycine betaine-binding periplasmic protein, domain 2"/>
    <property type="match status" value="1"/>
</dbReference>
<sequence>MTKLGALITLVSGIGAMPVHASCEMDEVIKIADMSWASASAIAHIESRILEQGFGCKTQLIPGDTVPTATTMVRKGLPHIAPEMWSSNVRKVLEEGEQSGAITIAGDTYVSGGVDAWWVPRYVVDANPELKSVKDLARYSHLFNDPNDPDKGRFYNCPPGWACEVMSKNLLKGYGLDQHYNLFSPGSSAALDAAISSSYKRKKPILFFYWGPTALLGKYDMVQLEMTPHDPERDACNAKAECDNPTAGGFPHAEVNTVVSKELKEKAPSIYDFLAKVSLETDMVNSLLAWGDEHNAEASEIAEHFLENYQEVWTPWVSPTVADKVIASN</sequence>
<keyword evidence="1" id="KW-0732">Signal</keyword>
<dbReference type="Proteomes" id="UP000243073">
    <property type="component" value="Unassembled WGS sequence"/>
</dbReference>
<dbReference type="Gene3D" id="3.10.105.10">
    <property type="entry name" value="Dipeptide-binding Protein, Domain 3"/>
    <property type="match status" value="1"/>
</dbReference>
<dbReference type="GO" id="GO:0022857">
    <property type="term" value="F:transmembrane transporter activity"/>
    <property type="evidence" value="ECO:0007669"/>
    <property type="project" value="InterPro"/>
</dbReference>
<feature type="chain" id="PRO_5009632306" description="ABC-type glycine betaine transport system substrate-binding domain-containing protein" evidence="1">
    <location>
        <begin position="22"/>
        <end position="329"/>
    </location>
</feature>
<evidence type="ECO:0000313" key="3">
    <source>
        <dbReference type="EMBL" id="OIN09233.1"/>
    </source>
</evidence>
<dbReference type="InterPro" id="IPR007210">
    <property type="entry name" value="ABC_Gly_betaine_transp_sub-bd"/>
</dbReference>
<protein>
    <recommendedName>
        <fullName evidence="2">ABC-type glycine betaine transport system substrate-binding domain-containing protein</fullName>
    </recommendedName>
</protein>
<dbReference type="GO" id="GO:0043190">
    <property type="term" value="C:ATP-binding cassette (ABC) transporter complex"/>
    <property type="evidence" value="ECO:0007669"/>
    <property type="project" value="InterPro"/>
</dbReference>
<gene>
    <name evidence="3" type="ORF">BFR47_02490</name>
</gene>
<keyword evidence="4" id="KW-1185">Reference proteome</keyword>
<dbReference type="CDD" id="cd13641">
    <property type="entry name" value="PBP2_HisX_like"/>
    <property type="match status" value="1"/>
</dbReference>
<evidence type="ECO:0000313" key="4">
    <source>
        <dbReference type="Proteomes" id="UP000243073"/>
    </source>
</evidence>
<name>A0A1J4QD22_9GAMM</name>